<proteinExistence type="predicted"/>
<sequence length="51" mass="5971">DIDKLRNSIYDFLKKGEIDPEKLQQHLKCLIIAEVVLWGGFIVYLFISKGY</sequence>
<reference evidence="2" key="1">
    <citation type="journal article" date="2013" name="Environ. Microbiol.">
        <title>Microbiota from the distal guts of lean and obese adolescents exhibit partial functional redundancy besides clear differences in community structure.</title>
        <authorList>
            <person name="Ferrer M."/>
            <person name="Ruiz A."/>
            <person name="Lanza F."/>
            <person name="Haange S.B."/>
            <person name="Oberbach A."/>
            <person name="Till H."/>
            <person name="Bargiela R."/>
            <person name="Campoy C."/>
            <person name="Segura M.T."/>
            <person name="Richter M."/>
            <person name="von Bergen M."/>
            <person name="Seifert J."/>
            <person name="Suarez A."/>
        </authorList>
    </citation>
    <scope>NUCLEOTIDE SEQUENCE</scope>
</reference>
<keyword evidence="1" id="KW-0812">Transmembrane</keyword>
<dbReference type="EMBL" id="AJWZ01005351">
    <property type="protein sequence ID" value="EKC62821.1"/>
    <property type="molecule type" value="Genomic_DNA"/>
</dbReference>
<feature type="transmembrane region" description="Helical" evidence="1">
    <location>
        <begin position="29"/>
        <end position="47"/>
    </location>
</feature>
<evidence type="ECO:0000256" key="1">
    <source>
        <dbReference type="SAM" id="Phobius"/>
    </source>
</evidence>
<evidence type="ECO:0000313" key="2">
    <source>
        <dbReference type="EMBL" id="EKC62821.1"/>
    </source>
</evidence>
<organism evidence="2">
    <name type="scientific">human gut metagenome</name>
    <dbReference type="NCBI Taxonomy" id="408170"/>
    <lineage>
        <taxon>unclassified sequences</taxon>
        <taxon>metagenomes</taxon>
        <taxon>organismal metagenomes</taxon>
    </lineage>
</organism>
<keyword evidence="1" id="KW-0472">Membrane</keyword>
<feature type="non-terminal residue" evidence="2">
    <location>
        <position position="1"/>
    </location>
</feature>
<name>K1TU05_9ZZZZ</name>
<gene>
    <name evidence="2" type="ORF">OBE_07783</name>
</gene>
<keyword evidence="1" id="KW-1133">Transmembrane helix</keyword>
<dbReference type="AlphaFoldDB" id="K1TU05"/>
<accession>K1TU05</accession>
<comment type="caution">
    <text evidence="2">The sequence shown here is derived from an EMBL/GenBank/DDBJ whole genome shotgun (WGS) entry which is preliminary data.</text>
</comment>
<protein>
    <submittedName>
        <fullName evidence="2">Uncharacterized protein</fullName>
    </submittedName>
</protein>